<keyword evidence="3" id="KW-0479">Metal-binding</keyword>
<dbReference type="GO" id="GO:0046872">
    <property type="term" value="F:metal ion binding"/>
    <property type="evidence" value="ECO:0007669"/>
    <property type="project" value="UniProtKB-KW"/>
</dbReference>
<reference evidence="7" key="1">
    <citation type="submission" date="2014-11" db="EMBL/GenBank/DDBJ databases">
        <title>Draft genome sequence of Hydrogenophaga intermedia S1.</title>
        <authorList>
            <person name="Gan H.M."/>
            <person name="Chew T.H."/>
            <person name="Stolz A."/>
        </authorList>
    </citation>
    <scope>NUCLEOTIDE SEQUENCE [LARGE SCALE GENOMIC DNA]</scope>
    <source>
        <strain evidence="7">S1</strain>
    </source>
</reference>
<name>A0A1L1PN86_HYDIT</name>
<evidence type="ECO:0000313" key="6">
    <source>
        <dbReference type="EMBL" id="CDN89233.1"/>
    </source>
</evidence>
<dbReference type="Gene3D" id="3.90.180.10">
    <property type="entry name" value="Medium-chain alcohol dehydrogenases, catalytic domain"/>
    <property type="match status" value="2"/>
</dbReference>
<evidence type="ECO:0000313" key="7">
    <source>
        <dbReference type="Proteomes" id="UP000028878"/>
    </source>
</evidence>
<protein>
    <submittedName>
        <fullName evidence="6">Alcohol dehydrogenase zinc-binding domain protein</fullName>
    </submittedName>
</protein>
<comment type="cofactor">
    <cofactor evidence="1">
        <name>Zn(2+)</name>
        <dbReference type="ChEBI" id="CHEBI:29105"/>
    </cofactor>
</comment>
<dbReference type="InterPro" id="IPR036291">
    <property type="entry name" value="NAD(P)-bd_dom_sf"/>
</dbReference>
<evidence type="ECO:0000256" key="5">
    <source>
        <dbReference type="ARBA" id="ARBA00023002"/>
    </source>
</evidence>
<dbReference type="PANTHER" id="PTHR43350:SF19">
    <property type="entry name" value="D-GULOSIDE 3-DEHYDROGENASE"/>
    <property type="match status" value="1"/>
</dbReference>
<evidence type="ECO:0000256" key="4">
    <source>
        <dbReference type="ARBA" id="ARBA00022833"/>
    </source>
</evidence>
<dbReference type="CDD" id="cd08255">
    <property type="entry name" value="2-desacetyl-2-hydroxyethyl_bacteriochlorophyllide_like"/>
    <property type="match status" value="1"/>
</dbReference>
<keyword evidence="5" id="KW-0560">Oxidoreductase</keyword>
<keyword evidence="7" id="KW-1185">Reference proteome</keyword>
<dbReference type="SUPFAM" id="SSF50129">
    <property type="entry name" value="GroES-like"/>
    <property type="match status" value="1"/>
</dbReference>
<dbReference type="PANTHER" id="PTHR43350">
    <property type="entry name" value="NAD-DEPENDENT ALCOHOL DEHYDROGENASE"/>
    <property type="match status" value="1"/>
</dbReference>
<dbReference type="Proteomes" id="UP000028878">
    <property type="component" value="Unassembled WGS sequence"/>
</dbReference>
<comment type="similarity">
    <text evidence="2">Belongs to the zinc-containing alcohol dehydrogenase family.</text>
</comment>
<dbReference type="EMBL" id="CCAE010000038">
    <property type="protein sequence ID" value="CDN89233.1"/>
    <property type="molecule type" value="Genomic_DNA"/>
</dbReference>
<accession>A0A1L1PN86</accession>
<proteinExistence type="inferred from homology"/>
<gene>
    <name evidence="6" type="ORF">BN948_03670</name>
</gene>
<dbReference type="SUPFAM" id="SSF51735">
    <property type="entry name" value="NAD(P)-binding Rossmann-fold domains"/>
    <property type="match status" value="1"/>
</dbReference>
<dbReference type="InterPro" id="IPR011032">
    <property type="entry name" value="GroES-like_sf"/>
</dbReference>
<dbReference type="AlphaFoldDB" id="A0A1L1PN86"/>
<dbReference type="Gene3D" id="3.40.50.720">
    <property type="entry name" value="NAD(P)-binding Rossmann-like Domain"/>
    <property type="match status" value="1"/>
</dbReference>
<keyword evidence="4" id="KW-0862">Zinc</keyword>
<evidence type="ECO:0000256" key="3">
    <source>
        <dbReference type="ARBA" id="ARBA00022723"/>
    </source>
</evidence>
<evidence type="ECO:0000256" key="1">
    <source>
        <dbReference type="ARBA" id="ARBA00001947"/>
    </source>
</evidence>
<sequence length="361" mass="38212">MEYREVPRDGARTQALFAFLAPDADRTAHFTLTDAPHTTTARACWVAGPSRAELRSETLPPLREGEVRVRCLHSGVSRGTETLVFRGEVPASEAQRMRAPFQVGDFPAPVKYGYVAVGVVEAGPAHLLGRAVFCLHPHQTVFQVPVEAVTPLPPGVPPARAVLAANLETAINALWDAAPRLGDRIAVVGGGTLGLLVAWLAARLPGAEVQLVDPVAARAAIAHALGAGFALPEDARPEADLVIHASGQPAGLATALQLAGFEATVLELSWYGTRPVALPLGEAFHARRLTLRSSQVGQVATAQRARWSHARRLALALSLLTDPALDALITHHAPFDELPGVLARLAGGDTATLCQRIDYPT</sequence>
<dbReference type="GO" id="GO:0016491">
    <property type="term" value="F:oxidoreductase activity"/>
    <property type="evidence" value="ECO:0007669"/>
    <property type="project" value="UniProtKB-KW"/>
</dbReference>
<evidence type="ECO:0000256" key="2">
    <source>
        <dbReference type="ARBA" id="ARBA00008072"/>
    </source>
</evidence>
<organism evidence="6 7">
    <name type="scientific">Hydrogenophaga intermedia</name>
    <dbReference type="NCBI Taxonomy" id="65786"/>
    <lineage>
        <taxon>Bacteria</taxon>
        <taxon>Pseudomonadati</taxon>
        <taxon>Pseudomonadota</taxon>
        <taxon>Betaproteobacteria</taxon>
        <taxon>Burkholderiales</taxon>
        <taxon>Comamonadaceae</taxon>
        <taxon>Hydrogenophaga</taxon>
    </lineage>
</organism>